<evidence type="ECO:0000256" key="8">
    <source>
        <dbReference type="ARBA" id="ARBA00022759"/>
    </source>
</evidence>
<evidence type="ECO:0000313" key="12">
    <source>
        <dbReference type="Proteomes" id="UP000659654"/>
    </source>
</evidence>
<dbReference type="SMR" id="A0A7I8XJC3"/>
<keyword evidence="7" id="KW-0540">Nuclease</keyword>
<dbReference type="OrthoDB" id="124041at2759"/>
<keyword evidence="12" id="KW-1185">Reference proteome</keyword>
<dbReference type="InterPro" id="IPR002730">
    <property type="entry name" value="Rpp29/RNP1"/>
</dbReference>
<dbReference type="HAMAP" id="MF_00754">
    <property type="entry name" value="RNase_P_1"/>
    <property type="match status" value="1"/>
</dbReference>
<dbReference type="GO" id="GO:0005634">
    <property type="term" value="C:nucleus"/>
    <property type="evidence" value="ECO:0007669"/>
    <property type="project" value="UniProtKB-SubCell"/>
</dbReference>
<dbReference type="GO" id="GO:0004519">
    <property type="term" value="F:endonuclease activity"/>
    <property type="evidence" value="ECO:0007669"/>
    <property type="project" value="UniProtKB-KW"/>
</dbReference>
<dbReference type="GO" id="GO:0030677">
    <property type="term" value="C:ribonuclease P complex"/>
    <property type="evidence" value="ECO:0007669"/>
    <property type="project" value="InterPro"/>
</dbReference>
<organism evidence="11 12">
    <name type="scientific">Bursaphelenchus xylophilus</name>
    <name type="common">Pinewood nematode worm</name>
    <name type="synonym">Aphelenchoides xylophilus</name>
    <dbReference type="NCBI Taxonomy" id="6326"/>
    <lineage>
        <taxon>Eukaryota</taxon>
        <taxon>Metazoa</taxon>
        <taxon>Ecdysozoa</taxon>
        <taxon>Nematoda</taxon>
        <taxon>Chromadorea</taxon>
        <taxon>Rhabditida</taxon>
        <taxon>Tylenchina</taxon>
        <taxon>Tylenchomorpha</taxon>
        <taxon>Aphelenchoidea</taxon>
        <taxon>Aphelenchoididae</taxon>
        <taxon>Bursaphelenchus</taxon>
    </lineage>
</organism>
<proteinExistence type="inferred from homology"/>
<evidence type="ECO:0000256" key="5">
    <source>
        <dbReference type="ARBA" id="ARBA00022490"/>
    </source>
</evidence>
<dbReference type="SUPFAM" id="SSF101744">
    <property type="entry name" value="Rof/RNase P subunit-like"/>
    <property type="match status" value="1"/>
</dbReference>
<comment type="subunit">
    <text evidence="10">Component of nuclear RNase P and RNase MRP ribonucleoproteins. RNase P consists of a catalytic RNA moiety and 10 different protein chains; POP1, POP4, POP5, POP7, RPP14, RPP21, RPP25, RPP30, RPP38 and RPP40. Within the RNase P complex, POP1, POP7 and RPP25 form the 'finger' subcomplex, POP5, RPP14, RPP40 and homodimeric RPP30 form the 'palm' subcomplex, and RPP21, POP4 and RPP38 form the 'wrist' subcomplex. All subunits of the RNase P complex interact with the catalytic RNA. Several subunits of RNase P are also part of the RNase MRP complex. RNase MRP consists of a catalytic RNA moiety and about 8 protein subunits; POP1, POP7, RPP25, RPP30, RPP38, RPP40 and possibly also POP4 and POP5.</text>
</comment>
<dbReference type="EMBL" id="CAJFDI010000005">
    <property type="protein sequence ID" value="CAD5230306.1"/>
    <property type="molecule type" value="Genomic_DNA"/>
</dbReference>
<dbReference type="Gene3D" id="2.30.30.210">
    <property type="entry name" value="Ribonuclease P/MRP, subunit p29"/>
    <property type="match status" value="1"/>
</dbReference>
<dbReference type="InterPro" id="IPR023534">
    <property type="entry name" value="Rof/RNase_P-like"/>
</dbReference>
<dbReference type="EMBL" id="CAJFCV020000005">
    <property type="protein sequence ID" value="CAG9121223.1"/>
    <property type="molecule type" value="Genomic_DNA"/>
</dbReference>
<accession>A0A7I8XJC3</accession>
<evidence type="ECO:0000256" key="6">
    <source>
        <dbReference type="ARBA" id="ARBA00022694"/>
    </source>
</evidence>
<evidence type="ECO:0000256" key="9">
    <source>
        <dbReference type="ARBA" id="ARBA00022801"/>
    </source>
</evidence>
<keyword evidence="8" id="KW-0255">Endonuclease</keyword>
<name>A0A7I8XJC3_BURXY</name>
<dbReference type="AlphaFoldDB" id="A0A7I8XJC3"/>
<dbReference type="PANTHER" id="PTHR13348">
    <property type="entry name" value="RIBONUCLEASE P SUBUNIT P29"/>
    <property type="match status" value="1"/>
</dbReference>
<comment type="caution">
    <text evidence="11">The sequence shown here is derived from an EMBL/GenBank/DDBJ whole genome shotgun (WGS) entry which is preliminary data.</text>
</comment>
<reference evidence="11" key="1">
    <citation type="submission" date="2020-09" db="EMBL/GenBank/DDBJ databases">
        <authorList>
            <person name="Kikuchi T."/>
        </authorList>
    </citation>
    <scope>NUCLEOTIDE SEQUENCE</scope>
    <source>
        <strain evidence="11">Ka4C1</strain>
    </source>
</reference>
<evidence type="ECO:0000256" key="7">
    <source>
        <dbReference type="ARBA" id="ARBA00022722"/>
    </source>
</evidence>
<protein>
    <recommendedName>
        <fullName evidence="4">Ribonuclease P protein subunit p29</fullName>
    </recommendedName>
</protein>
<dbReference type="GO" id="GO:0016787">
    <property type="term" value="F:hydrolase activity"/>
    <property type="evidence" value="ECO:0007669"/>
    <property type="project" value="UniProtKB-KW"/>
</dbReference>
<keyword evidence="5" id="KW-0963">Cytoplasm</keyword>
<evidence type="ECO:0000256" key="2">
    <source>
        <dbReference type="ARBA" id="ARBA00004123"/>
    </source>
</evidence>
<dbReference type="Proteomes" id="UP000659654">
    <property type="component" value="Unassembled WGS sequence"/>
</dbReference>
<comment type="subcellular location">
    <subcellularLocation>
        <location evidence="2">Nucleus</location>
    </subcellularLocation>
</comment>
<dbReference type="InterPro" id="IPR036980">
    <property type="entry name" value="RNase_P/MRP_Rpp29_sf"/>
</dbReference>
<dbReference type="GO" id="GO:0006364">
    <property type="term" value="P:rRNA processing"/>
    <property type="evidence" value="ECO:0007669"/>
    <property type="project" value="TreeGrafter"/>
</dbReference>
<evidence type="ECO:0000256" key="10">
    <source>
        <dbReference type="ARBA" id="ARBA00046486"/>
    </source>
</evidence>
<evidence type="ECO:0000256" key="3">
    <source>
        <dbReference type="ARBA" id="ARBA00006181"/>
    </source>
</evidence>
<comment type="function">
    <text evidence="1">Component of ribonuclease P, a ribonucleoprotein complex that generates mature tRNA molecules by cleaving their 5'-ends.</text>
</comment>
<dbReference type="PANTHER" id="PTHR13348:SF0">
    <property type="entry name" value="RIBONUCLEASE P PROTEIN SUBUNIT P29"/>
    <property type="match status" value="1"/>
</dbReference>
<dbReference type="GO" id="GO:0033204">
    <property type="term" value="F:ribonuclease P RNA binding"/>
    <property type="evidence" value="ECO:0007669"/>
    <property type="project" value="InterPro"/>
</dbReference>
<dbReference type="InterPro" id="IPR023538">
    <property type="entry name" value="RNP1"/>
</dbReference>
<dbReference type="SMART" id="SM00538">
    <property type="entry name" value="POP4"/>
    <property type="match status" value="1"/>
</dbReference>
<gene>
    <name evidence="11" type="ORF">BXYJ_LOCUS10921</name>
</gene>
<dbReference type="Proteomes" id="UP000582659">
    <property type="component" value="Unassembled WGS sequence"/>
</dbReference>
<dbReference type="GO" id="GO:0000172">
    <property type="term" value="C:ribonuclease MRP complex"/>
    <property type="evidence" value="ECO:0007669"/>
    <property type="project" value="InterPro"/>
</dbReference>
<keyword evidence="6" id="KW-0819">tRNA processing</keyword>
<comment type="similarity">
    <text evidence="3">Belongs to the eukaryotic/archaeal RNase P protein component 1 family.</text>
</comment>
<keyword evidence="9" id="KW-0378">Hydrolase</keyword>
<evidence type="ECO:0000256" key="1">
    <source>
        <dbReference type="ARBA" id="ARBA00002435"/>
    </source>
</evidence>
<dbReference type="InterPro" id="IPR016848">
    <property type="entry name" value="RNase_P/MRP_Rpp29-subunit"/>
</dbReference>
<dbReference type="Pfam" id="PF01868">
    <property type="entry name" value="RNase_P-MRP_p29"/>
    <property type="match status" value="1"/>
</dbReference>
<dbReference type="GO" id="GO:0001682">
    <property type="term" value="P:tRNA 5'-leader removal"/>
    <property type="evidence" value="ECO:0007669"/>
    <property type="project" value="InterPro"/>
</dbReference>
<evidence type="ECO:0000313" key="11">
    <source>
        <dbReference type="EMBL" id="CAD5230306.1"/>
    </source>
</evidence>
<evidence type="ECO:0000256" key="4">
    <source>
        <dbReference type="ARBA" id="ARBA00016225"/>
    </source>
</evidence>
<sequence>MENPSTSEYRGGEFNVHLDRTARKKRGKPKNDLLNVIRRQGGGRKAFKDLKYDELKPMYELWCGYFKSVLEEVREDLDQRLLKLDFHGSILMVSTADNPSMIGLNGIVVYESKKTFQLITRKNKLIVIPKQGTTFQFVFQKKVYTIFGDAIQQQPYLRGKRVKHRATLPFLLK</sequence>